<organism evidence="2 3">
    <name type="scientific">Diploscapter pachys</name>
    <dbReference type="NCBI Taxonomy" id="2018661"/>
    <lineage>
        <taxon>Eukaryota</taxon>
        <taxon>Metazoa</taxon>
        <taxon>Ecdysozoa</taxon>
        <taxon>Nematoda</taxon>
        <taxon>Chromadorea</taxon>
        <taxon>Rhabditida</taxon>
        <taxon>Rhabditina</taxon>
        <taxon>Rhabditomorpha</taxon>
        <taxon>Rhabditoidea</taxon>
        <taxon>Rhabditidae</taxon>
        <taxon>Diploscapter</taxon>
    </lineage>
</organism>
<dbReference type="Proteomes" id="UP000218231">
    <property type="component" value="Unassembled WGS sequence"/>
</dbReference>
<feature type="region of interest" description="Disordered" evidence="1">
    <location>
        <begin position="56"/>
        <end position="90"/>
    </location>
</feature>
<keyword evidence="3" id="KW-1185">Reference proteome</keyword>
<feature type="compositionally biased region" description="Basic and acidic residues" evidence="1">
    <location>
        <begin position="56"/>
        <end position="72"/>
    </location>
</feature>
<comment type="caution">
    <text evidence="2">The sequence shown here is derived from an EMBL/GenBank/DDBJ whole genome shotgun (WGS) entry which is preliminary data.</text>
</comment>
<proteinExistence type="predicted"/>
<name>A0A2A2K3Z8_9BILA</name>
<sequence>MEDGRAEEKQLGKGHRKSFNTALNAMRIRFARLQKGRKRKKSTRDAWMNERVGEWRGRKEREERKEEKEKKRSPFSLAKCGRKKKAKEREVADGMIPVWKGEGEIEKGKRSRQNG</sequence>
<feature type="compositionally biased region" description="Basic and acidic residues" evidence="1">
    <location>
        <begin position="1"/>
        <end position="11"/>
    </location>
</feature>
<reference evidence="2 3" key="1">
    <citation type="journal article" date="2017" name="Curr. Biol.">
        <title>Genome architecture and evolution of a unichromosomal asexual nematode.</title>
        <authorList>
            <person name="Fradin H."/>
            <person name="Zegar C."/>
            <person name="Gutwein M."/>
            <person name="Lucas J."/>
            <person name="Kovtun M."/>
            <person name="Corcoran D."/>
            <person name="Baugh L.R."/>
            <person name="Kiontke K."/>
            <person name="Gunsalus K."/>
            <person name="Fitch D.H."/>
            <person name="Piano F."/>
        </authorList>
    </citation>
    <scope>NUCLEOTIDE SEQUENCE [LARGE SCALE GENOMIC DNA]</scope>
    <source>
        <strain evidence="2">PF1309</strain>
    </source>
</reference>
<evidence type="ECO:0000256" key="1">
    <source>
        <dbReference type="SAM" id="MobiDB-lite"/>
    </source>
</evidence>
<gene>
    <name evidence="2" type="ORF">WR25_18738</name>
</gene>
<dbReference type="EMBL" id="LIAE01009712">
    <property type="protein sequence ID" value="PAV68665.1"/>
    <property type="molecule type" value="Genomic_DNA"/>
</dbReference>
<accession>A0A2A2K3Z8</accession>
<protein>
    <submittedName>
        <fullName evidence="2">Uncharacterized protein</fullName>
    </submittedName>
</protein>
<evidence type="ECO:0000313" key="2">
    <source>
        <dbReference type="EMBL" id="PAV68665.1"/>
    </source>
</evidence>
<evidence type="ECO:0000313" key="3">
    <source>
        <dbReference type="Proteomes" id="UP000218231"/>
    </source>
</evidence>
<feature type="region of interest" description="Disordered" evidence="1">
    <location>
        <begin position="1"/>
        <end position="23"/>
    </location>
</feature>
<dbReference type="AlphaFoldDB" id="A0A2A2K3Z8"/>